<keyword evidence="2" id="KW-0378">Hydrolase</keyword>
<evidence type="ECO:0000259" key="7">
    <source>
        <dbReference type="Pfam" id="PF02836"/>
    </source>
</evidence>
<dbReference type="AlphaFoldDB" id="A0A7S1QSN7"/>
<keyword evidence="5" id="KW-0732">Signal</keyword>
<dbReference type="PRINTS" id="PR00132">
    <property type="entry name" value="GLHYDRLASE2"/>
</dbReference>
<name>A0A7S1QSN7_ALECA</name>
<keyword evidence="3" id="KW-0326">Glycosidase</keyword>
<dbReference type="GO" id="GO:0004553">
    <property type="term" value="F:hydrolase activity, hydrolyzing O-glycosyl compounds"/>
    <property type="evidence" value="ECO:0007669"/>
    <property type="project" value="InterPro"/>
</dbReference>
<sequence>MVSARWLQVSVALACLRVATSMLLRGDAGPSAVDISNSSGDLFGGEGFWPQYPDRQVQSLAGDWEYCFLPGTQRVNVSLNISSACNSSDVTGRGRKRVPSVMHNPPPGEVPPTGTGVYAKDLTIEAGRRGLLHFAGCAFTCRVYVDEVLLVDHQSGGYSPFWVKVPPSNSTARRLFVLAERLWQPDIAPVYWMNAPGDVNKGINVLRTAGGDMTHWGGLHRNVFFHELPATTWYLKRAVVTPKPDLESIRITLRLEASLHKRMAFGKKGDTIQVRLRFDGASEEQVIPAELVEKYGSLKFDVAVPKAKQWSPKTPNLHTVHISLAAKPGEGSDSMLVRFGLRRIEATKDGLFLNGERIRLKGVNRHSTTPASGSALTMEEIRRDVDLIQELGVNFVRGAHYHQDQRFLDLLDERGIMAWEEPLTWANSEDRLLDSKYQQEMMNSVKEMLDASFNHPSIIIWGLFNEGPANRGNASCGVYKMLADKIRSRDRTRMITWANPIGYSINHVGGDHCEKLVDADIIAFNNYPGWYSGGEFCGIGCLRDAWRRTIAWQRRKTSKPIMVSEFGAEGVWELPGKARDPQPYTQEYQAQLLEASIDALSDIVDGIAVWQFTDIRGSDANTKLTNWEYWENRRDDDPLPDYYMKMPLDDHGSVRLMPRCKDKRGTFPEVEECGEVQFHGTKSLRAASRVLRPKGLNNKGIVDWWRRKKLAFGAVKRAYARY</sequence>
<dbReference type="EMBL" id="HBGE01049412">
    <property type="protein sequence ID" value="CAD9147001.1"/>
    <property type="molecule type" value="Transcribed_RNA"/>
</dbReference>
<dbReference type="GO" id="GO:0005975">
    <property type="term" value="P:carbohydrate metabolic process"/>
    <property type="evidence" value="ECO:0007669"/>
    <property type="project" value="InterPro"/>
</dbReference>
<feature type="domain" description="Glycoside hydrolase family 2 immunoglobulin-like beta-sandwich" evidence="6">
    <location>
        <begin position="282"/>
        <end position="342"/>
    </location>
</feature>
<evidence type="ECO:0000259" key="6">
    <source>
        <dbReference type="Pfam" id="PF00703"/>
    </source>
</evidence>
<comment type="similarity">
    <text evidence="1">Belongs to the glycosyl hydrolase 2 family.</text>
</comment>
<dbReference type="InterPro" id="IPR006103">
    <property type="entry name" value="Glyco_hydro_2_cat"/>
</dbReference>
<dbReference type="Gene3D" id="3.20.20.80">
    <property type="entry name" value="Glycosidases"/>
    <property type="match status" value="1"/>
</dbReference>
<evidence type="ECO:0000256" key="5">
    <source>
        <dbReference type="SAM" id="SignalP"/>
    </source>
</evidence>
<dbReference type="Gene3D" id="2.60.120.260">
    <property type="entry name" value="Galactose-binding domain-like"/>
    <property type="match status" value="1"/>
</dbReference>
<dbReference type="InterPro" id="IPR013783">
    <property type="entry name" value="Ig-like_fold"/>
</dbReference>
<protein>
    <recommendedName>
        <fullName evidence="9">Beta-glucuronidase</fullName>
    </recommendedName>
</protein>
<dbReference type="Pfam" id="PF00703">
    <property type="entry name" value="Glyco_hydro_2"/>
    <property type="match status" value="1"/>
</dbReference>
<dbReference type="SUPFAM" id="SSF51445">
    <property type="entry name" value="(Trans)glycosidases"/>
    <property type="match status" value="1"/>
</dbReference>
<proteinExistence type="inferred from homology"/>
<feature type="domain" description="Glycoside hydrolase family 2 catalytic" evidence="7">
    <location>
        <begin position="346"/>
        <end position="620"/>
    </location>
</feature>
<evidence type="ECO:0000256" key="2">
    <source>
        <dbReference type="ARBA" id="ARBA00022801"/>
    </source>
</evidence>
<dbReference type="PANTHER" id="PTHR42732">
    <property type="entry name" value="BETA-GALACTOSIDASE"/>
    <property type="match status" value="1"/>
</dbReference>
<feature type="signal peptide" evidence="5">
    <location>
        <begin position="1"/>
        <end position="21"/>
    </location>
</feature>
<dbReference type="InterPro" id="IPR017853">
    <property type="entry name" value="GH"/>
</dbReference>
<gene>
    <name evidence="8" type="ORF">ACAT0790_LOCUS29850</name>
</gene>
<dbReference type="InterPro" id="IPR036156">
    <property type="entry name" value="Beta-gal/glucu_dom_sf"/>
</dbReference>
<accession>A0A7S1QSN7</accession>
<feature type="region of interest" description="Disordered" evidence="4">
    <location>
        <begin position="90"/>
        <end position="115"/>
    </location>
</feature>
<organism evidence="8">
    <name type="scientific">Alexandrium catenella</name>
    <name type="common">Red tide dinoflagellate</name>
    <name type="synonym">Gonyaulax catenella</name>
    <dbReference type="NCBI Taxonomy" id="2925"/>
    <lineage>
        <taxon>Eukaryota</taxon>
        <taxon>Sar</taxon>
        <taxon>Alveolata</taxon>
        <taxon>Dinophyceae</taxon>
        <taxon>Gonyaulacales</taxon>
        <taxon>Pyrocystaceae</taxon>
        <taxon>Alexandrium</taxon>
    </lineage>
</organism>
<reference evidence="8" key="1">
    <citation type="submission" date="2021-01" db="EMBL/GenBank/DDBJ databases">
        <authorList>
            <person name="Corre E."/>
            <person name="Pelletier E."/>
            <person name="Niang G."/>
            <person name="Scheremetjew M."/>
            <person name="Finn R."/>
            <person name="Kale V."/>
            <person name="Holt S."/>
            <person name="Cochrane G."/>
            <person name="Meng A."/>
            <person name="Brown T."/>
            <person name="Cohen L."/>
        </authorList>
    </citation>
    <scope>NUCLEOTIDE SEQUENCE</scope>
    <source>
        <strain evidence="8">OF101</strain>
    </source>
</reference>
<dbReference type="InterPro" id="IPR006101">
    <property type="entry name" value="Glyco_hydro_2"/>
</dbReference>
<evidence type="ECO:0000256" key="4">
    <source>
        <dbReference type="SAM" id="MobiDB-lite"/>
    </source>
</evidence>
<evidence type="ECO:0008006" key="9">
    <source>
        <dbReference type="Google" id="ProtNLM"/>
    </source>
</evidence>
<dbReference type="InterPro" id="IPR008979">
    <property type="entry name" value="Galactose-bd-like_sf"/>
</dbReference>
<dbReference type="PANTHER" id="PTHR42732:SF1">
    <property type="entry name" value="BETA-MANNOSIDASE"/>
    <property type="match status" value="1"/>
</dbReference>
<dbReference type="SUPFAM" id="SSF49303">
    <property type="entry name" value="beta-Galactosidase/glucuronidase domain"/>
    <property type="match status" value="1"/>
</dbReference>
<evidence type="ECO:0000256" key="3">
    <source>
        <dbReference type="ARBA" id="ARBA00023295"/>
    </source>
</evidence>
<dbReference type="Pfam" id="PF02836">
    <property type="entry name" value="Glyco_hydro_2_C"/>
    <property type="match status" value="1"/>
</dbReference>
<dbReference type="InterPro" id="IPR006102">
    <property type="entry name" value="Ig-like_GH2"/>
</dbReference>
<dbReference type="SUPFAM" id="SSF49785">
    <property type="entry name" value="Galactose-binding domain-like"/>
    <property type="match status" value="1"/>
</dbReference>
<feature type="chain" id="PRO_5030742372" description="Beta-glucuronidase" evidence="5">
    <location>
        <begin position="22"/>
        <end position="722"/>
    </location>
</feature>
<dbReference type="Gene3D" id="2.60.40.10">
    <property type="entry name" value="Immunoglobulins"/>
    <property type="match status" value="1"/>
</dbReference>
<dbReference type="InterPro" id="IPR051913">
    <property type="entry name" value="GH2_Domain-Containing"/>
</dbReference>
<evidence type="ECO:0000256" key="1">
    <source>
        <dbReference type="ARBA" id="ARBA00007401"/>
    </source>
</evidence>
<evidence type="ECO:0000313" key="8">
    <source>
        <dbReference type="EMBL" id="CAD9147001.1"/>
    </source>
</evidence>